<keyword evidence="2" id="KW-1185">Reference proteome</keyword>
<dbReference type="AlphaFoldDB" id="A0A6G1HNE1"/>
<proteinExistence type="predicted"/>
<gene>
    <name evidence="1" type="ORF">EJ06DRAFT_558979</name>
</gene>
<protein>
    <submittedName>
        <fullName evidence="1">Uncharacterized protein</fullName>
    </submittedName>
</protein>
<dbReference type="Proteomes" id="UP000799640">
    <property type="component" value="Unassembled WGS sequence"/>
</dbReference>
<reference evidence="1" key="1">
    <citation type="journal article" date="2020" name="Stud. Mycol.">
        <title>101 Dothideomycetes genomes: a test case for predicting lifestyles and emergence of pathogens.</title>
        <authorList>
            <person name="Haridas S."/>
            <person name="Albert R."/>
            <person name="Binder M."/>
            <person name="Bloem J."/>
            <person name="Labutti K."/>
            <person name="Salamov A."/>
            <person name="Andreopoulos B."/>
            <person name="Baker S."/>
            <person name="Barry K."/>
            <person name="Bills G."/>
            <person name="Bluhm B."/>
            <person name="Cannon C."/>
            <person name="Castanera R."/>
            <person name="Culley D."/>
            <person name="Daum C."/>
            <person name="Ezra D."/>
            <person name="Gonzalez J."/>
            <person name="Henrissat B."/>
            <person name="Kuo A."/>
            <person name="Liang C."/>
            <person name="Lipzen A."/>
            <person name="Lutzoni F."/>
            <person name="Magnuson J."/>
            <person name="Mondo S."/>
            <person name="Nolan M."/>
            <person name="Ohm R."/>
            <person name="Pangilinan J."/>
            <person name="Park H.-J."/>
            <person name="Ramirez L."/>
            <person name="Alfaro M."/>
            <person name="Sun H."/>
            <person name="Tritt A."/>
            <person name="Yoshinaga Y."/>
            <person name="Zwiers L.-H."/>
            <person name="Turgeon B."/>
            <person name="Goodwin S."/>
            <person name="Spatafora J."/>
            <person name="Crous P."/>
            <person name="Grigoriev I."/>
        </authorList>
    </citation>
    <scope>NUCLEOTIDE SEQUENCE</scope>
    <source>
        <strain evidence="1">CBS 262.69</strain>
    </source>
</reference>
<accession>A0A6G1HNE1</accession>
<sequence>MYVASKTEPVADRVPFAAYRAIRTSKESARFGYKGTVDKVDTGNKAVTLKSGSVVKYNKLVSIMAVDASAEKIGRW</sequence>
<evidence type="ECO:0000313" key="2">
    <source>
        <dbReference type="Proteomes" id="UP000799640"/>
    </source>
</evidence>
<dbReference type="EMBL" id="ML996703">
    <property type="protein sequence ID" value="KAF2397421.1"/>
    <property type="molecule type" value="Genomic_DNA"/>
</dbReference>
<evidence type="ECO:0000313" key="1">
    <source>
        <dbReference type="EMBL" id="KAF2397421.1"/>
    </source>
</evidence>
<organism evidence="1 2">
    <name type="scientific">Trichodelitschia bisporula</name>
    <dbReference type="NCBI Taxonomy" id="703511"/>
    <lineage>
        <taxon>Eukaryota</taxon>
        <taxon>Fungi</taxon>
        <taxon>Dikarya</taxon>
        <taxon>Ascomycota</taxon>
        <taxon>Pezizomycotina</taxon>
        <taxon>Dothideomycetes</taxon>
        <taxon>Dothideomycetes incertae sedis</taxon>
        <taxon>Phaeotrichales</taxon>
        <taxon>Phaeotrichaceae</taxon>
        <taxon>Trichodelitschia</taxon>
    </lineage>
</organism>
<name>A0A6G1HNE1_9PEZI</name>